<feature type="compositionally biased region" description="Low complexity" evidence="1">
    <location>
        <begin position="169"/>
        <end position="181"/>
    </location>
</feature>
<protein>
    <submittedName>
        <fullName evidence="2">Uncharacterized protein</fullName>
    </submittedName>
</protein>
<dbReference type="EMBL" id="JANTQA010000036">
    <property type="protein sequence ID" value="KAJ3436995.1"/>
    <property type="molecule type" value="Genomic_DNA"/>
</dbReference>
<organism evidence="2 3">
    <name type="scientific">Anaeramoeba flamelloides</name>
    <dbReference type="NCBI Taxonomy" id="1746091"/>
    <lineage>
        <taxon>Eukaryota</taxon>
        <taxon>Metamonada</taxon>
        <taxon>Anaeramoebidae</taxon>
        <taxon>Anaeramoeba</taxon>
    </lineage>
</organism>
<feature type="region of interest" description="Disordered" evidence="1">
    <location>
        <begin position="155"/>
        <end position="190"/>
    </location>
</feature>
<accession>A0AAV7Z8U5</accession>
<gene>
    <name evidence="2" type="ORF">M0812_19062</name>
</gene>
<evidence type="ECO:0000256" key="1">
    <source>
        <dbReference type="SAM" id="MobiDB-lite"/>
    </source>
</evidence>
<dbReference type="Proteomes" id="UP001146793">
    <property type="component" value="Unassembled WGS sequence"/>
</dbReference>
<feature type="compositionally biased region" description="Basic residues" evidence="1">
    <location>
        <begin position="155"/>
        <end position="166"/>
    </location>
</feature>
<proteinExistence type="predicted"/>
<reference evidence="2" key="1">
    <citation type="submission" date="2022-08" db="EMBL/GenBank/DDBJ databases">
        <title>Novel sulphate-reducing endosymbionts in the free-living metamonad Anaeramoeba.</title>
        <authorList>
            <person name="Jerlstrom-Hultqvist J."/>
            <person name="Cepicka I."/>
            <person name="Gallot-Lavallee L."/>
            <person name="Salas-Leiva D."/>
            <person name="Curtis B.A."/>
            <person name="Zahonova K."/>
            <person name="Pipaliya S."/>
            <person name="Dacks J."/>
            <person name="Roger A.J."/>
        </authorList>
    </citation>
    <scope>NUCLEOTIDE SEQUENCE</scope>
    <source>
        <strain evidence="2">Busselton2</strain>
    </source>
</reference>
<name>A0AAV7Z8U5_9EUKA</name>
<evidence type="ECO:0000313" key="2">
    <source>
        <dbReference type="EMBL" id="KAJ3436995.1"/>
    </source>
</evidence>
<comment type="caution">
    <text evidence="2">The sequence shown here is derived from an EMBL/GenBank/DDBJ whole genome shotgun (WGS) entry which is preliminary data.</text>
</comment>
<evidence type="ECO:0000313" key="3">
    <source>
        <dbReference type="Proteomes" id="UP001146793"/>
    </source>
</evidence>
<sequence>MDLHSNKIGLLDTEKSILKKLKQTHSIKSRLILWLQLYPHSIIGLTIEHLNTNIGVSQKKNTLKNTKITKDPDPEPTQSPPKEIKLLRKSLDKLSEYTCVSRRSLERGLSSFFSRQYSLINTDPYSREWLIFGRSGGINNTQNQKNLNCQMKKLKHRKKPKVKHLRFPSSNSKNLQNSQQNARTEESQINNNNLKIKSNLNFSNLDHFQFPQFVESTNLKQQCLDYRSQTQNPFQKKKQSQTKHKEQILPEKMTEKLSNEMLLIEFQNQNKINTLERKTPLEILCEVSQLYKKRQILSRNPLTPNHNLLTKTASINSQNNNNSCFVSHDWRSKN</sequence>
<dbReference type="AlphaFoldDB" id="A0AAV7Z8U5"/>